<proteinExistence type="predicted"/>
<dbReference type="PROSITE" id="PS50966">
    <property type="entry name" value="ZF_SWIM"/>
    <property type="match status" value="1"/>
</dbReference>
<evidence type="ECO:0000313" key="4">
    <source>
        <dbReference type="Proteomes" id="UP001244341"/>
    </source>
</evidence>
<reference evidence="3 4" key="1">
    <citation type="submission" date="2023-05" db="EMBL/GenBank/DDBJ databases">
        <title>A 100% complete, gapless, phased diploid assembly of the Scenedesmus obliquus UTEX 3031 genome.</title>
        <authorList>
            <person name="Biondi T.C."/>
            <person name="Hanschen E.R."/>
            <person name="Kwon T."/>
            <person name="Eng W."/>
            <person name="Kruse C.P.S."/>
            <person name="Koehler S.I."/>
            <person name="Kunde Y."/>
            <person name="Gleasner C.D."/>
            <person name="You Mak K.T."/>
            <person name="Polle J."/>
            <person name="Hovde B.T."/>
            <person name="Starkenburg S.R."/>
        </authorList>
    </citation>
    <scope>NUCLEOTIDE SEQUENCE [LARGE SCALE GENOMIC DNA]</scope>
    <source>
        <strain evidence="3 4">DOE0152z</strain>
    </source>
</reference>
<feature type="domain" description="SWIM-type" evidence="2">
    <location>
        <begin position="80"/>
        <end position="117"/>
    </location>
</feature>
<dbReference type="Proteomes" id="UP001244341">
    <property type="component" value="Chromosome 4b"/>
</dbReference>
<keyword evidence="4" id="KW-1185">Reference proteome</keyword>
<keyword evidence="1" id="KW-0479">Metal-binding</keyword>
<name>A0ABY8U1L9_TETOB</name>
<dbReference type="InterPro" id="IPR007527">
    <property type="entry name" value="Znf_SWIM"/>
</dbReference>
<evidence type="ECO:0000256" key="1">
    <source>
        <dbReference type="PROSITE-ProRule" id="PRU00325"/>
    </source>
</evidence>
<sequence length="138" mass="15546">MTAQLAPSITQVADQCFEELTTHIENQGQLTIEQMSKMSLLLGRNWQKALQVVDQNEVECYIGESSRRHIFQVRGKSGVYITFAKTYCSCQAHYYEVVCKSEAPYCKHQLAARLALALKRCPVTVVPDTAIAQFLLDS</sequence>
<evidence type="ECO:0000259" key="2">
    <source>
        <dbReference type="PROSITE" id="PS50966"/>
    </source>
</evidence>
<dbReference type="EMBL" id="CP126211">
    <property type="protein sequence ID" value="WIA13578.1"/>
    <property type="molecule type" value="Genomic_DNA"/>
</dbReference>
<accession>A0ABY8U1L9</accession>
<dbReference type="PANTHER" id="PTHR28498">
    <property type="entry name" value="ZINC FINGER SWIM DOMAIN-CONTAINING PROTEIN 7"/>
    <property type="match status" value="1"/>
</dbReference>
<evidence type="ECO:0000313" key="3">
    <source>
        <dbReference type="EMBL" id="WIA13578.1"/>
    </source>
</evidence>
<organism evidence="3 4">
    <name type="scientific">Tetradesmus obliquus</name>
    <name type="common">Green alga</name>
    <name type="synonym">Acutodesmus obliquus</name>
    <dbReference type="NCBI Taxonomy" id="3088"/>
    <lineage>
        <taxon>Eukaryota</taxon>
        <taxon>Viridiplantae</taxon>
        <taxon>Chlorophyta</taxon>
        <taxon>core chlorophytes</taxon>
        <taxon>Chlorophyceae</taxon>
        <taxon>CS clade</taxon>
        <taxon>Sphaeropleales</taxon>
        <taxon>Scenedesmaceae</taxon>
        <taxon>Tetradesmus</taxon>
    </lineage>
</organism>
<protein>
    <recommendedName>
        <fullName evidence="2">SWIM-type domain-containing protein</fullName>
    </recommendedName>
</protein>
<keyword evidence="1" id="KW-0862">Zinc</keyword>
<keyword evidence="1" id="KW-0863">Zinc-finger</keyword>
<dbReference type="PANTHER" id="PTHR28498:SF1">
    <property type="entry name" value="ZINC FINGER SWIM DOMAIN-CONTAINING PROTEIN 7"/>
    <property type="match status" value="1"/>
</dbReference>
<gene>
    <name evidence="3" type="ORF">OEZ85_007145</name>
</gene>